<dbReference type="AlphaFoldDB" id="A0A2X0LQI6"/>
<keyword evidence="4 5" id="KW-0413">Isomerase</keyword>
<evidence type="ECO:0000259" key="9">
    <source>
        <dbReference type="PROSITE" id="PS50059"/>
    </source>
</evidence>
<dbReference type="InterPro" id="IPR046357">
    <property type="entry name" value="PPIase_dom_sf"/>
</dbReference>
<feature type="compositionally biased region" description="Basic and acidic residues" evidence="7">
    <location>
        <begin position="262"/>
        <end position="274"/>
    </location>
</feature>
<dbReference type="Gene3D" id="2.60.120.340">
    <property type="entry name" value="Nucleoplasmin core domain"/>
    <property type="match status" value="1"/>
</dbReference>
<proteinExistence type="inferred from homology"/>
<dbReference type="InterPro" id="IPR001179">
    <property type="entry name" value="PPIase_FKBP_dom"/>
</dbReference>
<evidence type="ECO:0000256" key="7">
    <source>
        <dbReference type="SAM" id="MobiDB-lite"/>
    </source>
</evidence>
<evidence type="ECO:0000256" key="3">
    <source>
        <dbReference type="ARBA" id="ARBA00023110"/>
    </source>
</evidence>
<dbReference type="FunFam" id="3.10.50.40:FF:000006">
    <property type="entry name" value="Peptidyl-prolyl cis-trans isomerase"/>
    <property type="match status" value="1"/>
</dbReference>
<dbReference type="Proteomes" id="UP000249464">
    <property type="component" value="Unassembled WGS sequence"/>
</dbReference>
<dbReference type="PANTHER" id="PTHR43811">
    <property type="entry name" value="FKBP-TYPE PEPTIDYL-PROLYL CIS-TRANS ISOMERASE FKPA"/>
    <property type="match status" value="1"/>
</dbReference>
<dbReference type="EC" id="5.2.1.8" evidence="5"/>
<feature type="compositionally biased region" description="Basic residues" evidence="7">
    <location>
        <begin position="234"/>
        <end position="243"/>
    </location>
</feature>
<dbReference type="InterPro" id="IPR041232">
    <property type="entry name" value="NPL"/>
</dbReference>
<evidence type="ECO:0000256" key="6">
    <source>
        <dbReference type="PROSITE-ProRule" id="PRU00277"/>
    </source>
</evidence>
<comment type="similarity">
    <text evidence="2">Belongs to the FKBP-type PPIase family. FKBP3/4 subfamily.</text>
</comment>
<feature type="chain" id="PRO_5016033310" description="FK506-binding protein" evidence="8">
    <location>
        <begin position="21"/>
        <end position="397"/>
    </location>
</feature>
<keyword evidence="11" id="KW-1185">Reference proteome</keyword>
<evidence type="ECO:0000313" key="10">
    <source>
        <dbReference type="EMBL" id="SGY14254.1"/>
    </source>
</evidence>
<dbReference type="EMBL" id="FQNC01000012">
    <property type="protein sequence ID" value="SGY14254.1"/>
    <property type="molecule type" value="Genomic_DNA"/>
</dbReference>
<sequence length="397" mass="42730">MSLILGLCLVPFSTFRSVTLEPGKTYSQNTTPAIQITNISFGAEVKGDARTVVSMKYPDWDPEDSDEEEEEEDKDEDEDDENPVELPKLITKETVLAVLKPNGTEQVQVNINLVEDVEVVEFSITGPNPVHLLGHYIRQEDFDQDPYSDSEYDSNDESIPSDLEDDENEDDESDLEGLSGLIDDDSGDEDSEDEEMDESRFEEIAQPKAKSNKRAAEAAPDAGDESVSSTLSKNQKKKLAKKLKGADGAAAPAPAPAAPAVKEVKPATTVEKKEASKKRCSSVEQSATQILAGGLQITDAKKGDGPVAKNGKKVGMRYIGKLENGKIFDSNTKGAPLVFTLGRGEVIKGWDQGVLGMAVGGERKLVIPAALAYGKKGTQGIPGNATLIFDVKLVSVK</sequence>
<dbReference type="STRING" id="796604.A0A2X0LQI6"/>
<feature type="compositionally biased region" description="Acidic residues" evidence="7">
    <location>
        <begin position="143"/>
        <end position="156"/>
    </location>
</feature>
<protein>
    <recommendedName>
        <fullName evidence="5">FK506-binding protein</fullName>
        <ecNumber evidence="5">5.2.1.8</ecNumber>
    </recommendedName>
</protein>
<feature type="domain" description="PPIase FKBP-type" evidence="9">
    <location>
        <begin position="311"/>
        <end position="397"/>
    </location>
</feature>
<name>A0A2X0LQI6_9BASI</name>
<keyword evidence="8" id="KW-0732">Signal</keyword>
<evidence type="ECO:0000256" key="1">
    <source>
        <dbReference type="ARBA" id="ARBA00000971"/>
    </source>
</evidence>
<organism evidence="10 11">
    <name type="scientific">Microbotryum silenes-dioicae</name>
    <dbReference type="NCBI Taxonomy" id="796604"/>
    <lineage>
        <taxon>Eukaryota</taxon>
        <taxon>Fungi</taxon>
        <taxon>Dikarya</taxon>
        <taxon>Basidiomycota</taxon>
        <taxon>Pucciniomycotina</taxon>
        <taxon>Microbotryomycetes</taxon>
        <taxon>Microbotryales</taxon>
        <taxon>Microbotryaceae</taxon>
        <taxon>Microbotryum</taxon>
    </lineage>
</organism>
<feature type="compositionally biased region" description="Acidic residues" evidence="7">
    <location>
        <begin position="60"/>
        <end position="83"/>
    </location>
</feature>
<feature type="signal peptide" evidence="8">
    <location>
        <begin position="1"/>
        <end position="20"/>
    </location>
</feature>
<dbReference type="GO" id="GO:0000785">
    <property type="term" value="C:chromatin"/>
    <property type="evidence" value="ECO:0007669"/>
    <property type="project" value="TreeGrafter"/>
</dbReference>
<dbReference type="Pfam" id="PF00254">
    <property type="entry name" value="FKBP_C"/>
    <property type="match status" value="1"/>
</dbReference>
<comment type="catalytic activity">
    <reaction evidence="1 5 6">
        <text>[protein]-peptidylproline (omega=180) = [protein]-peptidylproline (omega=0)</text>
        <dbReference type="Rhea" id="RHEA:16237"/>
        <dbReference type="Rhea" id="RHEA-COMP:10747"/>
        <dbReference type="Rhea" id="RHEA-COMP:10748"/>
        <dbReference type="ChEBI" id="CHEBI:83833"/>
        <dbReference type="ChEBI" id="CHEBI:83834"/>
        <dbReference type="EC" id="5.2.1.8"/>
    </reaction>
</comment>
<evidence type="ECO:0000256" key="8">
    <source>
        <dbReference type="SAM" id="SignalP"/>
    </source>
</evidence>
<evidence type="ECO:0000313" key="11">
    <source>
        <dbReference type="Proteomes" id="UP000249464"/>
    </source>
</evidence>
<feature type="region of interest" description="Disordered" evidence="7">
    <location>
        <begin position="54"/>
        <end position="88"/>
    </location>
</feature>
<dbReference type="SUPFAM" id="SSF54534">
    <property type="entry name" value="FKBP-like"/>
    <property type="match status" value="1"/>
</dbReference>
<dbReference type="PANTHER" id="PTHR43811:SF19">
    <property type="entry name" value="39 KDA FK506-BINDING NUCLEAR PROTEIN"/>
    <property type="match status" value="1"/>
</dbReference>
<dbReference type="GO" id="GO:0005730">
    <property type="term" value="C:nucleolus"/>
    <property type="evidence" value="ECO:0007669"/>
    <property type="project" value="TreeGrafter"/>
</dbReference>
<evidence type="ECO:0000256" key="5">
    <source>
        <dbReference type="PIRNR" id="PIRNR001473"/>
    </source>
</evidence>
<dbReference type="PROSITE" id="PS50059">
    <property type="entry name" value="FKBP_PPIASE"/>
    <property type="match status" value="1"/>
</dbReference>
<gene>
    <name evidence="10" type="primary">BQ5605_C010g06120</name>
    <name evidence="10" type="ORF">BQ5605_C010G06120</name>
</gene>
<dbReference type="Gene3D" id="3.10.50.40">
    <property type="match status" value="1"/>
</dbReference>
<evidence type="ECO:0000256" key="4">
    <source>
        <dbReference type="ARBA" id="ARBA00023235"/>
    </source>
</evidence>
<evidence type="ECO:0000256" key="2">
    <source>
        <dbReference type="ARBA" id="ARBA00007838"/>
    </source>
</evidence>
<keyword evidence="3 5" id="KW-0697">Rotamase</keyword>
<feature type="region of interest" description="Disordered" evidence="7">
    <location>
        <begin position="143"/>
        <end position="281"/>
    </location>
</feature>
<dbReference type="PIRSF" id="PIRSF001473">
    <property type="entry name" value="FK506-bp_FPR3"/>
    <property type="match status" value="1"/>
</dbReference>
<feature type="compositionally biased region" description="Acidic residues" evidence="7">
    <location>
        <begin position="182"/>
        <end position="197"/>
    </location>
</feature>
<reference evidence="10 11" key="1">
    <citation type="submission" date="2016-11" db="EMBL/GenBank/DDBJ databases">
        <authorList>
            <person name="Jaros S."/>
            <person name="Januszkiewicz K."/>
            <person name="Wedrychowicz H."/>
        </authorList>
    </citation>
    <scope>NUCLEOTIDE SEQUENCE [LARGE SCALE GENOMIC DNA]</scope>
</reference>
<dbReference type="Pfam" id="PF17800">
    <property type="entry name" value="NPL"/>
    <property type="match status" value="1"/>
</dbReference>
<dbReference type="InterPro" id="IPR023566">
    <property type="entry name" value="PPIase_Fpr3/Fpr4-like"/>
</dbReference>
<dbReference type="GO" id="GO:0003755">
    <property type="term" value="F:peptidyl-prolyl cis-trans isomerase activity"/>
    <property type="evidence" value="ECO:0007669"/>
    <property type="project" value="UniProtKB-KW"/>
</dbReference>
<feature type="compositionally biased region" description="Acidic residues" evidence="7">
    <location>
        <begin position="162"/>
        <end position="175"/>
    </location>
</feature>
<accession>A0A2X0LQI6</accession>